<keyword evidence="9" id="KW-0067">ATP-binding</keyword>
<feature type="domain" description="Tudor" evidence="16">
    <location>
        <begin position="592"/>
        <end position="654"/>
    </location>
</feature>
<sequence length="761" mass="85324">MKLDATDLRYVTSDEFRVLTAVEMGSKNHEVVPLSLIVQISGLRNGGVNKLVGSLAKRNLISKVQNSKYDGYRLTYGGYDYLAMRALSKRDSMASVGNQVGVGKESGMSYRCIVHITNLIRTVFQIFTLLPTPMVAQSSYSLGRVSFRAIKSKRDYLGKRKSASWMYMSRLSAQKEWAFMKILHEHGFPVPRPIDQARHCVLMEFIDAYPLRQVSEVENPGKLYSSLMDVIVRFAQAGLIHGDYNEFNILIKRETGEPIVIDFPQMVSTSHENAEWYFNRDVECIRTFFKRRFRYESSLYPRFRKVVEESGQDGFRLDVMVEASGFGRKEMKVLEEYMESVREDVEGGEGSSDSGDEEFEEEEEEQTDDKSDVEERQADRTEAEEISPENSELQNSPPGLPTVDPNSLKMDELAISDLSDDRLSRSPPQSRRESPVDDSSEEENGPSTQEMDIKTKVASDISKKRTQQQRKYHSKRSTRSAGRARGSRTLPTLIKWHAPRQSHSSRTLAPSLLLLVNYPSAMDRTDLEAYQVQLSQVELALSADPSNTELVSLRDELKELINLAQAAIAQAEAASSSKSESRKSTTATPTHTWTAGDECLAKYSGDGGWYPARIISIGGASENPVYSIVFKGYNNTELAKGNEIKPLPPNYVHATAPSANKRKLTKAEEEEREKKKKKNEKKLEVRAQKAKEQLAKQATWQKFAKKSEKKGVHIAGVAGTSIFKTPDNPLGKVGVTGSGKGMTEVAGKSKHKFEIKDDEAL</sequence>
<keyword evidence="18" id="KW-1185">Reference proteome</keyword>
<comment type="caution">
    <text evidence="17">The sequence shown here is derived from an EMBL/GenBank/DDBJ whole genome shotgun (WGS) entry which is preliminary data.</text>
</comment>
<evidence type="ECO:0000313" key="18">
    <source>
        <dbReference type="Proteomes" id="UP000284706"/>
    </source>
</evidence>
<keyword evidence="8" id="KW-0418">Kinase</keyword>
<feature type="region of interest" description="Disordered" evidence="15">
    <location>
        <begin position="341"/>
        <end position="493"/>
    </location>
</feature>
<dbReference type="InterPro" id="IPR030484">
    <property type="entry name" value="Rio2"/>
</dbReference>
<dbReference type="OrthoDB" id="10258631at2759"/>
<evidence type="ECO:0000256" key="14">
    <source>
        <dbReference type="ARBA" id="ARBA00068837"/>
    </source>
</evidence>
<evidence type="ECO:0000256" key="15">
    <source>
        <dbReference type="SAM" id="MobiDB-lite"/>
    </source>
</evidence>
<dbReference type="Gene3D" id="1.10.10.10">
    <property type="entry name" value="Winged helix-like DNA-binding domain superfamily/Winged helix DNA-binding domain"/>
    <property type="match status" value="1"/>
</dbReference>
<dbReference type="Gene3D" id="2.30.30.140">
    <property type="match status" value="1"/>
</dbReference>
<evidence type="ECO:0000256" key="7">
    <source>
        <dbReference type="ARBA" id="ARBA00022741"/>
    </source>
</evidence>
<feature type="compositionally biased region" description="Basic and acidic residues" evidence="15">
    <location>
        <begin position="451"/>
        <end position="463"/>
    </location>
</feature>
<dbReference type="GO" id="GO:0005829">
    <property type="term" value="C:cytosol"/>
    <property type="evidence" value="ECO:0007669"/>
    <property type="project" value="TreeGrafter"/>
</dbReference>
<dbReference type="InParanoid" id="A0A409VD15"/>
<evidence type="ECO:0000259" key="16">
    <source>
        <dbReference type="PROSITE" id="PS50304"/>
    </source>
</evidence>
<dbReference type="Pfam" id="PF01163">
    <property type="entry name" value="RIO1"/>
    <property type="match status" value="1"/>
</dbReference>
<dbReference type="FunFam" id="1.10.10.10:FF:000053">
    <property type="entry name" value="Serine/threonine-protein kinase RIO2"/>
    <property type="match status" value="1"/>
</dbReference>
<dbReference type="Gene3D" id="1.10.510.10">
    <property type="entry name" value="Transferase(Phosphotransferase) domain 1"/>
    <property type="match status" value="1"/>
</dbReference>
<dbReference type="SMART" id="SM00333">
    <property type="entry name" value="TUDOR"/>
    <property type="match status" value="1"/>
</dbReference>
<dbReference type="GO" id="GO:0005634">
    <property type="term" value="C:nucleus"/>
    <property type="evidence" value="ECO:0007669"/>
    <property type="project" value="TreeGrafter"/>
</dbReference>
<organism evidence="17 18">
    <name type="scientific">Gymnopilus dilepis</name>
    <dbReference type="NCBI Taxonomy" id="231916"/>
    <lineage>
        <taxon>Eukaryota</taxon>
        <taxon>Fungi</taxon>
        <taxon>Dikarya</taxon>
        <taxon>Basidiomycota</taxon>
        <taxon>Agaricomycotina</taxon>
        <taxon>Agaricomycetes</taxon>
        <taxon>Agaricomycetidae</taxon>
        <taxon>Agaricales</taxon>
        <taxon>Agaricineae</taxon>
        <taxon>Hymenogastraceae</taxon>
        <taxon>Gymnopilus</taxon>
    </lineage>
</organism>
<feature type="region of interest" description="Disordered" evidence="15">
    <location>
        <begin position="572"/>
        <end position="592"/>
    </location>
</feature>
<comment type="catalytic activity">
    <reaction evidence="11">
        <text>L-threonyl-[protein] + ATP = O-phospho-L-threonyl-[protein] + ADP + H(+)</text>
        <dbReference type="Rhea" id="RHEA:46608"/>
        <dbReference type="Rhea" id="RHEA-COMP:11060"/>
        <dbReference type="Rhea" id="RHEA-COMP:11605"/>
        <dbReference type="ChEBI" id="CHEBI:15378"/>
        <dbReference type="ChEBI" id="CHEBI:30013"/>
        <dbReference type="ChEBI" id="CHEBI:30616"/>
        <dbReference type="ChEBI" id="CHEBI:61977"/>
        <dbReference type="ChEBI" id="CHEBI:456216"/>
        <dbReference type="EC" id="2.7.11.1"/>
    </reaction>
</comment>
<comment type="similarity">
    <text evidence="2">Belongs to the protein kinase superfamily. RIO-type Ser/Thr kinase family.</text>
</comment>
<dbReference type="STRING" id="231916.A0A409VD15"/>
<evidence type="ECO:0000256" key="2">
    <source>
        <dbReference type="ARBA" id="ARBA00009196"/>
    </source>
</evidence>
<keyword evidence="7" id="KW-0547">Nucleotide-binding</keyword>
<feature type="compositionally biased region" description="Low complexity" evidence="15">
    <location>
        <begin position="479"/>
        <end position="489"/>
    </location>
</feature>
<evidence type="ECO:0000256" key="9">
    <source>
        <dbReference type="ARBA" id="ARBA00022840"/>
    </source>
</evidence>
<dbReference type="InterPro" id="IPR036388">
    <property type="entry name" value="WH-like_DNA-bd_sf"/>
</dbReference>
<feature type="compositionally biased region" description="Polar residues" evidence="15">
    <location>
        <begin position="388"/>
        <end position="397"/>
    </location>
</feature>
<dbReference type="Gene3D" id="3.30.200.20">
    <property type="entry name" value="Phosphorylase Kinase, domain 1"/>
    <property type="match status" value="1"/>
</dbReference>
<keyword evidence="5" id="KW-0808">Transferase</keyword>
<feature type="compositionally biased region" description="Acidic residues" evidence="15">
    <location>
        <begin position="354"/>
        <end position="367"/>
    </location>
</feature>
<feature type="region of interest" description="Disordered" evidence="15">
    <location>
        <begin position="649"/>
        <end position="685"/>
    </location>
</feature>
<dbReference type="InterPro" id="IPR011009">
    <property type="entry name" value="Kinase-like_dom_sf"/>
</dbReference>
<dbReference type="FunFam" id="3.30.200.20:FF:000052">
    <property type="entry name" value="Serine/threonine-protein kinase RIO2"/>
    <property type="match status" value="1"/>
</dbReference>
<evidence type="ECO:0000256" key="8">
    <source>
        <dbReference type="ARBA" id="ARBA00022777"/>
    </source>
</evidence>
<accession>A0A409VD15</accession>
<dbReference type="GO" id="GO:0030688">
    <property type="term" value="C:preribosome, small subunit precursor"/>
    <property type="evidence" value="ECO:0007669"/>
    <property type="project" value="TreeGrafter"/>
</dbReference>
<proteinExistence type="inferred from homology"/>
<dbReference type="PROSITE" id="PS50304">
    <property type="entry name" value="TUDOR"/>
    <property type="match status" value="1"/>
</dbReference>
<evidence type="ECO:0000256" key="10">
    <source>
        <dbReference type="ARBA" id="ARBA00022842"/>
    </source>
</evidence>
<dbReference type="SUPFAM" id="SSF46785">
    <property type="entry name" value="Winged helix' DNA-binding domain"/>
    <property type="match status" value="1"/>
</dbReference>
<dbReference type="GO" id="GO:0004674">
    <property type="term" value="F:protein serine/threonine kinase activity"/>
    <property type="evidence" value="ECO:0007669"/>
    <property type="project" value="UniProtKB-KW"/>
</dbReference>
<feature type="region of interest" description="Disordered" evidence="15">
    <location>
        <begin position="721"/>
        <end position="761"/>
    </location>
</feature>
<reference evidence="17 18" key="1">
    <citation type="journal article" date="2018" name="Evol. Lett.">
        <title>Horizontal gene cluster transfer increased hallucinogenic mushroom diversity.</title>
        <authorList>
            <person name="Reynolds H.T."/>
            <person name="Vijayakumar V."/>
            <person name="Gluck-Thaler E."/>
            <person name="Korotkin H.B."/>
            <person name="Matheny P.B."/>
            <person name="Slot J.C."/>
        </authorList>
    </citation>
    <scope>NUCLEOTIDE SEQUENCE [LARGE SCALE GENOMIC DNA]</scope>
    <source>
        <strain evidence="17 18">SRW20</strain>
    </source>
</reference>
<dbReference type="PANTHER" id="PTHR45852:SF1">
    <property type="entry name" value="SERINE_THREONINE-PROTEIN KINASE RIO2"/>
    <property type="match status" value="1"/>
</dbReference>
<dbReference type="CDD" id="cd21182">
    <property type="entry name" value="Tudor_SMN_SPF30-like"/>
    <property type="match status" value="1"/>
</dbReference>
<dbReference type="EC" id="2.7.11.1" evidence="3"/>
<evidence type="ECO:0000256" key="12">
    <source>
        <dbReference type="ARBA" id="ARBA00048679"/>
    </source>
</evidence>
<dbReference type="InterPro" id="IPR002999">
    <property type="entry name" value="Tudor"/>
</dbReference>
<dbReference type="InterPro" id="IPR018934">
    <property type="entry name" value="RIO_dom"/>
</dbReference>
<dbReference type="InterPro" id="IPR015285">
    <property type="entry name" value="RIO2_wHTH_N"/>
</dbReference>
<dbReference type="SMART" id="SM00090">
    <property type="entry name" value="RIO"/>
    <property type="match status" value="1"/>
</dbReference>
<evidence type="ECO:0000256" key="3">
    <source>
        <dbReference type="ARBA" id="ARBA00012513"/>
    </source>
</evidence>
<name>A0A409VD15_9AGAR</name>
<dbReference type="InterPro" id="IPR036390">
    <property type="entry name" value="WH_DNA-bd_sf"/>
</dbReference>
<dbReference type="PANTHER" id="PTHR45852">
    <property type="entry name" value="SER/THR-PROTEIN KINASE RIO2"/>
    <property type="match status" value="1"/>
</dbReference>
<dbReference type="GO" id="GO:0046872">
    <property type="term" value="F:metal ion binding"/>
    <property type="evidence" value="ECO:0007669"/>
    <property type="project" value="UniProtKB-KW"/>
</dbReference>
<feature type="compositionally biased region" description="Basic and acidic residues" evidence="15">
    <location>
        <begin position="368"/>
        <end position="383"/>
    </location>
</feature>
<dbReference type="CDD" id="cd05144">
    <property type="entry name" value="RIO2_C"/>
    <property type="match status" value="1"/>
</dbReference>
<dbReference type="InterPro" id="IPR000687">
    <property type="entry name" value="RIO_kinase"/>
</dbReference>
<evidence type="ECO:0000256" key="4">
    <source>
        <dbReference type="ARBA" id="ARBA00022527"/>
    </source>
</evidence>
<keyword evidence="6" id="KW-0479">Metal-binding</keyword>
<evidence type="ECO:0000256" key="1">
    <source>
        <dbReference type="ARBA" id="ARBA00001946"/>
    </source>
</evidence>
<protein>
    <recommendedName>
        <fullName evidence="13">Serine/threonine-protein kinase RIO2</fullName>
        <ecNumber evidence="3">2.7.11.1</ecNumber>
    </recommendedName>
    <alternativeName>
        <fullName evidence="14">Serine/threonine-protein kinase rio2</fullName>
    </alternativeName>
</protein>
<dbReference type="GO" id="GO:0030490">
    <property type="term" value="P:maturation of SSU-rRNA"/>
    <property type="evidence" value="ECO:0007669"/>
    <property type="project" value="TreeGrafter"/>
</dbReference>
<feature type="compositionally biased region" description="Basic and acidic residues" evidence="15">
    <location>
        <begin position="752"/>
        <end position="761"/>
    </location>
</feature>
<feature type="compositionally biased region" description="Basic residues" evidence="15">
    <location>
        <begin position="464"/>
        <end position="478"/>
    </location>
</feature>
<comment type="cofactor">
    <cofactor evidence="1">
        <name>Mg(2+)</name>
        <dbReference type="ChEBI" id="CHEBI:18420"/>
    </cofactor>
</comment>
<comment type="catalytic activity">
    <reaction evidence="12">
        <text>L-seryl-[protein] + ATP = O-phospho-L-seryl-[protein] + ADP + H(+)</text>
        <dbReference type="Rhea" id="RHEA:17989"/>
        <dbReference type="Rhea" id="RHEA-COMP:9863"/>
        <dbReference type="Rhea" id="RHEA-COMP:11604"/>
        <dbReference type="ChEBI" id="CHEBI:15378"/>
        <dbReference type="ChEBI" id="CHEBI:29999"/>
        <dbReference type="ChEBI" id="CHEBI:30616"/>
        <dbReference type="ChEBI" id="CHEBI:83421"/>
        <dbReference type="ChEBI" id="CHEBI:456216"/>
        <dbReference type="EC" id="2.7.11.1"/>
    </reaction>
</comment>
<evidence type="ECO:0000256" key="5">
    <source>
        <dbReference type="ARBA" id="ARBA00022679"/>
    </source>
</evidence>
<dbReference type="Proteomes" id="UP000284706">
    <property type="component" value="Unassembled WGS sequence"/>
</dbReference>
<dbReference type="EMBL" id="NHYE01005667">
    <property type="protein sequence ID" value="PPQ64399.1"/>
    <property type="molecule type" value="Genomic_DNA"/>
</dbReference>
<evidence type="ECO:0000256" key="6">
    <source>
        <dbReference type="ARBA" id="ARBA00022723"/>
    </source>
</evidence>
<evidence type="ECO:0000256" key="13">
    <source>
        <dbReference type="ARBA" id="ARBA00068353"/>
    </source>
</evidence>
<dbReference type="GO" id="GO:0005524">
    <property type="term" value="F:ATP binding"/>
    <property type="evidence" value="ECO:0007669"/>
    <property type="project" value="UniProtKB-KW"/>
</dbReference>
<evidence type="ECO:0000256" key="11">
    <source>
        <dbReference type="ARBA" id="ARBA00047899"/>
    </source>
</evidence>
<keyword evidence="10" id="KW-0460">Magnesium</keyword>
<gene>
    <name evidence="17" type="ORF">CVT26_002106</name>
</gene>
<keyword evidence="4" id="KW-0723">Serine/threonine-protein kinase</keyword>
<dbReference type="SUPFAM" id="SSF56112">
    <property type="entry name" value="Protein kinase-like (PK-like)"/>
    <property type="match status" value="1"/>
</dbReference>
<evidence type="ECO:0000313" key="17">
    <source>
        <dbReference type="EMBL" id="PPQ64399.1"/>
    </source>
</evidence>
<dbReference type="Pfam" id="PF09202">
    <property type="entry name" value="Rio2_N"/>
    <property type="match status" value="1"/>
</dbReference>
<dbReference type="SUPFAM" id="SSF63748">
    <property type="entry name" value="Tudor/PWWP/MBT"/>
    <property type="match status" value="1"/>
</dbReference>
<feature type="compositionally biased region" description="Basic and acidic residues" evidence="15">
    <location>
        <begin position="419"/>
        <end position="435"/>
    </location>
</feature>
<dbReference type="AlphaFoldDB" id="A0A409VD15"/>